<name>A0A7W4JIN3_GLULI</name>
<dbReference type="OrthoDB" id="8093642at2"/>
<protein>
    <submittedName>
        <fullName evidence="1">Uncharacterized protein</fullName>
    </submittedName>
</protein>
<reference evidence="1 2" key="1">
    <citation type="submission" date="2020-04" db="EMBL/GenBank/DDBJ databases">
        <title>Description of novel Gluconacetobacter.</title>
        <authorList>
            <person name="Sombolestani A."/>
        </authorList>
    </citation>
    <scope>NUCLEOTIDE SEQUENCE [LARGE SCALE GENOMIC DNA]</scope>
    <source>
        <strain evidence="1 2">LMG 1382</strain>
    </source>
</reference>
<dbReference type="Proteomes" id="UP000562982">
    <property type="component" value="Unassembled WGS sequence"/>
</dbReference>
<dbReference type="AlphaFoldDB" id="A0A7W4JIN3"/>
<evidence type="ECO:0000313" key="2">
    <source>
        <dbReference type="Proteomes" id="UP000562982"/>
    </source>
</evidence>
<evidence type="ECO:0000313" key="1">
    <source>
        <dbReference type="EMBL" id="MBB2185486.1"/>
    </source>
</evidence>
<organism evidence="1 2">
    <name type="scientific">Gluconacetobacter liquefaciens</name>
    <name type="common">Acetobacter liquefaciens</name>
    <dbReference type="NCBI Taxonomy" id="89584"/>
    <lineage>
        <taxon>Bacteria</taxon>
        <taxon>Pseudomonadati</taxon>
        <taxon>Pseudomonadota</taxon>
        <taxon>Alphaproteobacteria</taxon>
        <taxon>Acetobacterales</taxon>
        <taxon>Acetobacteraceae</taxon>
        <taxon>Gluconacetobacter</taxon>
    </lineage>
</organism>
<accession>A0A7W4JIN3</accession>
<gene>
    <name evidence="1" type="ORF">HLH32_03630</name>
</gene>
<comment type="caution">
    <text evidence="1">The sequence shown here is derived from an EMBL/GenBank/DDBJ whole genome shotgun (WGS) entry which is preliminary data.</text>
</comment>
<proteinExistence type="predicted"/>
<sequence length="184" mass="20897">MSKSNITDNLKAEFKEVARNIVSKDRNARKSGHSNNTINDIERALVKAFRLGQEYISFDDSHSSPVVNDIIDWIEIPPRSRRTLADLTTCFSRIYGRCREKPSHIERVISEKGCVWNIIHCEDVREQRHIANGSVAPLIRMGLLAPSAENAEIFSVTELGIKTSKVYWHRSDLNDPTLPKIQIG</sequence>
<dbReference type="EMBL" id="JABEQI010000002">
    <property type="protein sequence ID" value="MBB2185486.1"/>
    <property type="molecule type" value="Genomic_DNA"/>
</dbReference>
<dbReference type="RefSeq" id="WP_141288929.1">
    <property type="nucleotide sequence ID" value="NZ_BJMI01000013.1"/>
</dbReference>